<evidence type="ECO:0000313" key="4">
    <source>
        <dbReference type="Proteomes" id="UP000034231"/>
    </source>
</evidence>
<keyword evidence="1" id="KW-0175">Coiled coil</keyword>
<dbReference type="Gene3D" id="3.10.310.30">
    <property type="match status" value="1"/>
</dbReference>
<evidence type="ECO:0000313" key="3">
    <source>
        <dbReference type="EMBL" id="KKQ50214.1"/>
    </source>
</evidence>
<evidence type="ECO:0000259" key="2">
    <source>
        <dbReference type="Pfam" id="PF01368"/>
    </source>
</evidence>
<feature type="coiled-coil region" evidence="1">
    <location>
        <begin position="297"/>
        <end position="324"/>
    </location>
</feature>
<dbReference type="Gene3D" id="3.90.1640.30">
    <property type="match status" value="1"/>
</dbReference>
<accession>A0A0G0KM05</accession>
<dbReference type="InterPro" id="IPR051673">
    <property type="entry name" value="SSDNA_exonuclease_RecJ"/>
</dbReference>
<keyword evidence="3" id="KW-0540">Nuclease</keyword>
<organism evidence="3 4">
    <name type="scientific">Candidatus Shapirobacteria bacterium GW2011_GWE1_38_10</name>
    <dbReference type="NCBI Taxonomy" id="1618488"/>
    <lineage>
        <taxon>Bacteria</taxon>
        <taxon>Candidatus Shapironibacteriota</taxon>
    </lineage>
</organism>
<feature type="domain" description="DDH" evidence="2">
    <location>
        <begin position="79"/>
        <end position="194"/>
    </location>
</feature>
<proteinExistence type="predicted"/>
<keyword evidence="3" id="KW-0378">Hydrolase</keyword>
<protein>
    <submittedName>
        <fullName evidence="3">Single-stranded-DNA-specific exonuclease RecJ</fullName>
    </submittedName>
</protein>
<dbReference type="AlphaFoldDB" id="A0A0G0KM05"/>
<dbReference type="EMBL" id="LBTX01000008">
    <property type="protein sequence ID" value="KKQ50214.1"/>
    <property type="molecule type" value="Genomic_DNA"/>
</dbReference>
<evidence type="ECO:0000256" key="1">
    <source>
        <dbReference type="SAM" id="Coils"/>
    </source>
</evidence>
<dbReference type="GO" id="GO:0004527">
    <property type="term" value="F:exonuclease activity"/>
    <property type="evidence" value="ECO:0007669"/>
    <property type="project" value="UniProtKB-KW"/>
</dbReference>
<name>A0A0G0KM05_9BACT</name>
<dbReference type="SUPFAM" id="SSF64182">
    <property type="entry name" value="DHH phosphoesterases"/>
    <property type="match status" value="1"/>
</dbReference>
<feature type="non-terminal residue" evidence="3">
    <location>
        <position position="384"/>
    </location>
</feature>
<gene>
    <name evidence="3" type="ORF">US68_C0008G0099</name>
</gene>
<comment type="caution">
    <text evidence="3">The sequence shown here is derived from an EMBL/GenBank/DDBJ whole genome shotgun (WGS) entry which is preliminary data.</text>
</comment>
<dbReference type="InterPro" id="IPR038763">
    <property type="entry name" value="DHH_sf"/>
</dbReference>
<sequence>MLSDLQSIAYNRHMQVKLNFLSDTTITRETPSEMLLDLLLKNRQITDSDPFLKPPFPEFNLNSQKAVKLIQKFIDGQKNILIYGDYDVDGLTSTAILWLSLYPLNKNTIPFIPHRETDGYGFKESSFSRIQTEKNLKFDLLITVDNGIVADKEFAKIKEKYPKIKILVIDHHLPSGKLKNTDALFHSVDTSASALAWFLAREFSKTAPLSLAALGVVADCQPLLGINRSVVVHGLSELKVNPSPGLKKLMDISGVKIDQLSVYDLGFLLGPRLNAVGRLSDPTDALRLLCSQNSIQAGKYAQVLNKYNQQRQDLQKESLDVADKNIDIKNKVIFVSDDFNPGIIGLIAGRLTEKYVLPSVIIAKNGEVAKGSCRSIPEVNIIEV</sequence>
<dbReference type="PANTHER" id="PTHR30255:SF2">
    <property type="entry name" value="SINGLE-STRANDED-DNA-SPECIFIC EXONUCLEASE RECJ"/>
    <property type="match status" value="1"/>
</dbReference>
<dbReference type="PANTHER" id="PTHR30255">
    <property type="entry name" value="SINGLE-STRANDED-DNA-SPECIFIC EXONUCLEASE RECJ"/>
    <property type="match status" value="1"/>
</dbReference>
<dbReference type="InterPro" id="IPR001667">
    <property type="entry name" value="DDH_dom"/>
</dbReference>
<keyword evidence="3" id="KW-0269">Exonuclease</keyword>
<dbReference type="Proteomes" id="UP000034231">
    <property type="component" value="Unassembled WGS sequence"/>
</dbReference>
<dbReference type="Pfam" id="PF01368">
    <property type="entry name" value="DHH"/>
    <property type="match status" value="1"/>
</dbReference>
<reference evidence="3 4" key="1">
    <citation type="journal article" date="2015" name="Nature">
        <title>rRNA introns, odd ribosomes, and small enigmatic genomes across a large radiation of phyla.</title>
        <authorList>
            <person name="Brown C.T."/>
            <person name="Hug L.A."/>
            <person name="Thomas B.C."/>
            <person name="Sharon I."/>
            <person name="Castelle C.J."/>
            <person name="Singh A."/>
            <person name="Wilkins M.J."/>
            <person name="Williams K.H."/>
            <person name="Banfield J.F."/>
        </authorList>
    </citation>
    <scope>NUCLEOTIDE SEQUENCE [LARGE SCALE GENOMIC DNA]</scope>
</reference>